<evidence type="ECO:0000256" key="2">
    <source>
        <dbReference type="ARBA" id="ARBA00022475"/>
    </source>
</evidence>
<keyword evidence="3 6" id="KW-0812">Transmembrane</keyword>
<dbReference type="InterPro" id="IPR051449">
    <property type="entry name" value="ABC-2_transporter_component"/>
</dbReference>
<evidence type="ECO:0000256" key="4">
    <source>
        <dbReference type="ARBA" id="ARBA00022989"/>
    </source>
</evidence>
<dbReference type="PANTHER" id="PTHR30294">
    <property type="entry name" value="MEMBRANE COMPONENT OF ABC TRANSPORTER YHHJ-RELATED"/>
    <property type="match status" value="1"/>
</dbReference>
<evidence type="ECO:0000256" key="3">
    <source>
        <dbReference type="ARBA" id="ARBA00022692"/>
    </source>
</evidence>
<gene>
    <name evidence="7" type="ORF">S01H1_16711</name>
</gene>
<feature type="transmembrane region" description="Helical" evidence="6">
    <location>
        <begin position="48"/>
        <end position="69"/>
    </location>
</feature>
<keyword evidence="4 6" id="KW-1133">Transmembrane helix</keyword>
<feature type="transmembrane region" description="Helical" evidence="6">
    <location>
        <begin position="106"/>
        <end position="126"/>
    </location>
</feature>
<accession>X0RWH7</accession>
<dbReference type="GO" id="GO:0005886">
    <property type="term" value="C:plasma membrane"/>
    <property type="evidence" value="ECO:0007669"/>
    <property type="project" value="UniProtKB-SubCell"/>
</dbReference>
<evidence type="ECO:0000256" key="6">
    <source>
        <dbReference type="SAM" id="Phobius"/>
    </source>
</evidence>
<dbReference type="PANTHER" id="PTHR30294:SF29">
    <property type="entry name" value="MULTIDRUG ABC TRANSPORTER PERMEASE YBHS-RELATED"/>
    <property type="match status" value="1"/>
</dbReference>
<evidence type="ECO:0008006" key="8">
    <source>
        <dbReference type="Google" id="ProtNLM"/>
    </source>
</evidence>
<sequence>ISMTTLIITPMITMKLLSEERRLGTLEMLMTVPITETQIIISKFMAAFIFYMFLIVPMVVAYTILLGLWGNPEYGSIITGYGGLVLMAAVFISIGLFVSSFTDNQIVAAIVTFVLLLGGWVIGYVGQFLPAPFSNVFEYLGFFDHFTSFRKGLIDTRDLVYCVSFVVFFLFLTVRSLESRRWR</sequence>
<keyword evidence="5 6" id="KW-0472">Membrane</keyword>
<feature type="transmembrane region" description="Helical" evidence="6">
    <location>
        <begin position="81"/>
        <end position="99"/>
    </location>
</feature>
<reference evidence="7" key="1">
    <citation type="journal article" date="2014" name="Front. Microbiol.">
        <title>High frequency of phylogenetically diverse reductive dehalogenase-homologous genes in deep subseafloor sedimentary metagenomes.</title>
        <authorList>
            <person name="Kawai M."/>
            <person name="Futagami T."/>
            <person name="Toyoda A."/>
            <person name="Takaki Y."/>
            <person name="Nishi S."/>
            <person name="Hori S."/>
            <person name="Arai W."/>
            <person name="Tsubouchi T."/>
            <person name="Morono Y."/>
            <person name="Uchiyama I."/>
            <person name="Ito T."/>
            <person name="Fujiyama A."/>
            <person name="Inagaki F."/>
            <person name="Takami H."/>
        </authorList>
    </citation>
    <scope>NUCLEOTIDE SEQUENCE</scope>
    <source>
        <strain evidence="7">Expedition CK06-06</strain>
    </source>
</reference>
<comment type="subcellular location">
    <subcellularLocation>
        <location evidence="1">Cell membrane</location>
        <topology evidence="1">Multi-pass membrane protein</topology>
    </subcellularLocation>
</comment>
<evidence type="ECO:0000256" key="1">
    <source>
        <dbReference type="ARBA" id="ARBA00004651"/>
    </source>
</evidence>
<dbReference type="GO" id="GO:0140359">
    <property type="term" value="F:ABC-type transporter activity"/>
    <property type="evidence" value="ECO:0007669"/>
    <property type="project" value="InterPro"/>
</dbReference>
<evidence type="ECO:0000256" key="5">
    <source>
        <dbReference type="ARBA" id="ARBA00023136"/>
    </source>
</evidence>
<comment type="caution">
    <text evidence="7">The sequence shown here is derived from an EMBL/GenBank/DDBJ whole genome shotgun (WGS) entry which is preliminary data.</text>
</comment>
<name>X0RWH7_9ZZZZ</name>
<organism evidence="7">
    <name type="scientific">marine sediment metagenome</name>
    <dbReference type="NCBI Taxonomy" id="412755"/>
    <lineage>
        <taxon>unclassified sequences</taxon>
        <taxon>metagenomes</taxon>
        <taxon>ecological metagenomes</taxon>
    </lineage>
</organism>
<evidence type="ECO:0000313" key="7">
    <source>
        <dbReference type="EMBL" id="GAF67371.1"/>
    </source>
</evidence>
<feature type="transmembrane region" description="Helical" evidence="6">
    <location>
        <begin position="158"/>
        <end position="177"/>
    </location>
</feature>
<dbReference type="Pfam" id="PF12679">
    <property type="entry name" value="ABC2_membrane_2"/>
    <property type="match status" value="1"/>
</dbReference>
<dbReference type="AlphaFoldDB" id="X0RWH7"/>
<dbReference type="EMBL" id="BARS01008807">
    <property type="protein sequence ID" value="GAF67371.1"/>
    <property type="molecule type" value="Genomic_DNA"/>
</dbReference>
<keyword evidence="2" id="KW-1003">Cell membrane</keyword>
<feature type="non-terminal residue" evidence="7">
    <location>
        <position position="1"/>
    </location>
</feature>
<protein>
    <recommendedName>
        <fullName evidence="8">ABC-2 type transporter domain-containing protein</fullName>
    </recommendedName>
</protein>
<proteinExistence type="predicted"/>